<keyword evidence="1" id="KW-1133">Transmembrane helix</keyword>
<dbReference type="Proteomes" id="UP001164803">
    <property type="component" value="Chromosome"/>
</dbReference>
<evidence type="ECO:0000256" key="1">
    <source>
        <dbReference type="SAM" id="Phobius"/>
    </source>
</evidence>
<reference evidence="3" key="1">
    <citation type="submission" date="2022-08" db="EMBL/GenBank/DDBJ databases">
        <title>Alicyclobacillus dauci DSM2870, complete genome.</title>
        <authorList>
            <person name="Wang Q."/>
            <person name="Cai R."/>
            <person name="Wang Z."/>
        </authorList>
    </citation>
    <scope>NUCLEOTIDE SEQUENCE</scope>
    <source>
        <strain evidence="3">DSM 28700</strain>
    </source>
</reference>
<feature type="domain" description="Metallo-beta-lactamase" evidence="2">
    <location>
        <begin position="73"/>
        <end position="268"/>
    </location>
</feature>
<name>A0ABY6YYP9_9BACL</name>
<keyword evidence="1" id="KW-0472">Membrane</keyword>
<evidence type="ECO:0000259" key="2">
    <source>
        <dbReference type="Pfam" id="PF12706"/>
    </source>
</evidence>
<keyword evidence="4" id="KW-1185">Reference proteome</keyword>
<dbReference type="EMBL" id="CP104064">
    <property type="protein sequence ID" value="WAH35753.1"/>
    <property type="molecule type" value="Genomic_DNA"/>
</dbReference>
<organism evidence="3 4">
    <name type="scientific">Alicyclobacillus dauci</name>
    <dbReference type="NCBI Taxonomy" id="1475485"/>
    <lineage>
        <taxon>Bacteria</taxon>
        <taxon>Bacillati</taxon>
        <taxon>Bacillota</taxon>
        <taxon>Bacilli</taxon>
        <taxon>Bacillales</taxon>
        <taxon>Alicyclobacillaceae</taxon>
        <taxon>Alicyclobacillus</taxon>
    </lineage>
</organism>
<dbReference type="Gene3D" id="3.60.15.10">
    <property type="entry name" value="Ribonuclease Z/Hydroxyacylglutathione hydrolase-like"/>
    <property type="match status" value="1"/>
</dbReference>
<sequence length="314" mass="34938">MFLLLKIAIGICFLIIVISLVVNVVYRRVTVSWPEPAYRTPKHKPSFDRWGDNDVYITWIGHSTLLIRMSGVNILTDPVFSSRVGMNLPFFTIGPKRHVAPAITLDECPPIDVVLLSHAHMDHVDYPSLKRVIGPNTEVVTAPGTARLIRRFKPGAVHELSPDQTLTLASGVTVVGQQVKHWGSRYPWNKDQGYLGYVMMRDGASIFFAGDTAYTPDLGGVRAFNPQVTCMPIGAYAPAHFKDAHCTPEEAWDMFLATGAAYLVPMHHDTFVLSKEPPKEPLERLEKVAGEMADAIVIHHHGETFSYSLPDQEI</sequence>
<dbReference type="InterPro" id="IPR001279">
    <property type="entry name" value="Metallo-B-lactamas"/>
</dbReference>
<accession>A0ABY6YYP9</accession>
<protein>
    <submittedName>
        <fullName evidence="3">MBL fold metallo-hydrolase</fullName>
    </submittedName>
</protein>
<dbReference type="SUPFAM" id="SSF56281">
    <property type="entry name" value="Metallo-hydrolase/oxidoreductase"/>
    <property type="match status" value="1"/>
</dbReference>
<evidence type="ECO:0000313" key="3">
    <source>
        <dbReference type="EMBL" id="WAH35753.1"/>
    </source>
</evidence>
<evidence type="ECO:0000313" key="4">
    <source>
        <dbReference type="Proteomes" id="UP001164803"/>
    </source>
</evidence>
<dbReference type="InterPro" id="IPR024884">
    <property type="entry name" value="NAPE-PLD"/>
</dbReference>
<dbReference type="PANTHER" id="PTHR15032">
    <property type="entry name" value="N-ACYL-PHOSPHATIDYLETHANOLAMINE-HYDROLYZING PHOSPHOLIPASE D"/>
    <property type="match status" value="1"/>
</dbReference>
<feature type="transmembrane region" description="Helical" evidence="1">
    <location>
        <begin position="7"/>
        <end position="26"/>
    </location>
</feature>
<dbReference type="PIRSF" id="PIRSF038896">
    <property type="entry name" value="NAPE-PLD"/>
    <property type="match status" value="1"/>
</dbReference>
<gene>
    <name evidence="3" type="ORF">NZD86_15945</name>
</gene>
<dbReference type="Pfam" id="PF12706">
    <property type="entry name" value="Lactamase_B_2"/>
    <property type="match status" value="1"/>
</dbReference>
<dbReference type="RefSeq" id="WP_268043035.1">
    <property type="nucleotide sequence ID" value="NZ_CP104064.1"/>
</dbReference>
<dbReference type="PANTHER" id="PTHR15032:SF4">
    <property type="entry name" value="N-ACYL-PHOSPHATIDYLETHANOLAMINE-HYDROLYZING PHOSPHOLIPASE D"/>
    <property type="match status" value="1"/>
</dbReference>
<proteinExistence type="predicted"/>
<dbReference type="InterPro" id="IPR036866">
    <property type="entry name" value="RibonucZ/Hydroxyglut_hydro"/>
</dbReference>
<keyword evidence="1" id="KW-0812">Transmembrane</keyword>